<name>A0AAF0EFA9_9BASI</name>
<evidence type="ECO:0000256" key="8">
    <source>
        <dbReference type="ARBA" id="ARBA00022679"/>
    </source>
</evidence>
<keyword evidence="12" id="KW-0539">Nucleus</keyword>
<evidence type="ECO:0000256" key="15">
    <source>
        <dbReference type="SAM" id="MobiDB-lite"/>
    </source>
</evidence>
<dbReference type="InterPro" id="IPR044437">
    <property type="entry name" value="SETD2/Set2_SET"/>
</dbReference>
<dbReference type="GO" id="GO:0006355">
    <property type="term" value="P:regulation of DNA-templated transcription"/>
    <property type="evidence" value="ECO:0007669"/>
    <property type="project" value="InterPro"/>
</dbReference>
<evidence type="ECO:0000256" key="11">
    <source>
        <dbReference type="ARBA" id="ARBA00023163"/>
    </source>
</evidence>
<dbReference type="AlphaFoldDB" id="A0AAF0EFA9"/>
<comment type="catalytic activity">
    <reaction evidence="14">
        <text>L-lysyl(36)-[histone H3] + 3 S-adenosyl-L-methionine = N(6),N(6),N(6)-trimethyl-L-lysyl(36)-[histone H3] + 3 S-adenosyl-L-homocysteine + 3 H(+)</text>
        <dbReference type="Rhea" id="RHEA:60324"/>
        <dbReference type="Rhea" id="RHEA-COMP:9785"/>
        <dbReference type="Rhea" id="RHEA-COMP:15536"/>
        <dbReference type="ChEBI" id="CHEBI:15378"/>
        <dbReference type="ChEBI" id="CHEBI:29969"/>
        <dbReference type="ChEBI" id="CHEBI:57856"/>
        <dbReference type="ChEBI" id="CHEBI:59789"/>
        <dbReference type="ChEBI" id="CHEBI:61961"/>
        <dbReference type="EC" id="2.1.1.359"/>
    </reaction>
</comment>
<dbReference type="InterPro" id="IPR025788">
    <property type="entry name" value="Set2_fungi"/>
</dbReference>
<dbReference type="SMART" id="SM00508">
    <property type="entry name" value="PostSET"/>
    <property type="match status" value="1"/>
</dbReference>
<dbReference type="InterPro" id="IPR050777">
    <property type="entry name" value="SET2_Histone-Lys_MeTrsfase"/>
</dbReference>
<dbReference type="GO" id="GO:0005694">
    <property type="term" value="C:chromosome"/>
    <property type="evidence" value="ECO:0007669"/>
    <property type="project" value="UniProtKB-SubCell"/>
</dbReference>
<feature type="compositionally biased region" description="Basic and acidic residues" evidence="15">
    <location>
        <begin position="577"/>
        <end position="588"/>
    </location>
</feature>
<dbReference type="Proteomes" id="UP001214415">
    <property type="component" value="Chromosome 4"/>
</dbReference>
<feature type="domain" description="SET" evidence="16">
    <location>
        <begin position="128"/>
        <end position="245"/>
    </location>
</feature>
<dbReference type="PROSITE" id="PS51215">
    <property type="entry name" value="AWS"/>
    <property type="match status" value="1"/>
</dbReference>
<dbReference type="SMART" id="SM00570">
    <property type="entry name" value="AWS"/>
    <property type="match status" value="1"/>
</dbReference>
<dbReference type="Pfam" id="PF00856">
    <property type="entry name" value="SET"/>
    <property type="match status" value="1"/>
</dbReference>
<keyword evidence="7 19" id="KW-0489">Methyltransferase</keyword>
<comment type="subcellular location">
    <subcellularLocation>
        <location evidence="2">Chromosome</location>
    </subcellularLocation>
    <subcellularLocation>
        <location evidence="1">Nucleus</location>
    </subcellularLocation>
</comment>
<feature type="region of interest" description="Disordered" evidence="15">
    <location>
        <begin position="683"/>
        <end position="713"/>
    </location>
</feature>
<reference evidence="19" key="1">
    <citation type="submission" date="2023-03" db="EMBL/GenBank/DDBJ databases">
        <title>Mating type loci evolution in Malassezia.</title>
        <authorList>
            <person name="Coelho M.A."/>
        </authorList>
    </citation>
    <scope>NUCLEOTIDE SEQUENCE</scope>
    <source>
        <strain evidence="19">CBS 12830</strain>
    </source>
</reference>
<dbReference type="GO" id="GO:0140955">
    <property type="term" value="F:histone H3K36 trimethyltransferase activity"/>
    <property type="evidence" value="ECO:0007669"/>
    <property type="project" value="UniProtKB-EC"/>
</dbReference>
<dbReference type="InterPro" id="IPR038190">
    <property type="entry name" value="SRI_sf"/>
</dbReference>
<evidence type="ECO:0000259" key="16">
    <source>
        <dbReference type="PROSITE" id="PS50280"/>
    </source>
</evidence>
<dbReference type="EC" id="2.1.1.359" evidence="3"/>
<evidence type="ECO:0000256" key="2">
    <source>
        <dbReference type="ARBA" id="ARBA00004286"/>
    </source>
</evidence>
<accession>A0AAF0EFA9</accession>
<dbReference type="InterPro" id="IPR046341">
    <property type="entry name" value="SET_dom_sf"/>
</dbReference>
<feature type="compositionally biased region" description="Basic residues" evidence="15">
    <location>
        <begin position="567"/>
        <end position="576"/>
    </location>
</feature>
<feature type="region of interest" description="Disordered" evidence="15">
    <location>
        <begin position="1"/>
        <end position="39"/>
    </location>
</feature>
<dbReference type="InterPro" id="IPR006560">
    <property type="entry name" value="AWS_dom"/>
</dbReference>
<keyword evidence="6" id="KW-0678">Repressor</keyword>
<keyword evidence="10" id="KW-0805">Transcription regulation</keyword>
<dbReference type="PROSITE" id="PS50280">
    <property type="entry name" value="SET"/>
    <property type="match status" value="1"/>
</dbReference>
<evidence type="ECO:0000256" key="4">
    <source>
        <dbReference type="ARBA" id="ARBA00018028"/>
    </source>
</evidence>
<dbReference type="SMART" id="SM00317">
    <property type="entry name" value="SET"/>
    <property type="match status" value="1"/>
</dbReference>
<evidence type="ECO:0000256" key="3">
    <source>
        <dbReference type="ARBA" id="ARBA00012178"/>
    </source>
</evidence>
<gene>
    <name evidence="19" type="primary">SET2</name>
    <name evidence="19" type="ORF">MEQU1_002192</name>
</gene>
<evidence type="ECO:0000256" key="12">
    <source>
        <dbReference type="ARBA" id="ARBA00023242"/>
    </source>
</evidence>
<dbReference type="CDD" id="cd19172">
    <property type="entry name" value="SET_SETD2"/>
    <property type="match status" value="1"/>
</dbReference>
<evidence type="ECO:0000256" key="13">
    <source>
        <dbReference type="ARBA" id="ARBA00030091"/>
    </source>
</evidence>
<dbReference type="GO" id="GO:0005634">
    <property type="term" value="C:nucleus"/>
    <property type="evidence" value="ECO:0007669"/>
    <property type="project" value="UniProtKB-SubCell"/>
</dbReference>
<dbReference type="SUPFAM" id="SSF82199">
    <property type="entry name" value="SET domain"/>
    <property type="match status" value="1"/>
</dbReference>
<dbReference type="PROSITE" id="PS51568">
    <property type="entry name" value="SAM_MT43_SET2_1"/>
    <property type="match status" value="1"/>
</dbReference>
<protein>
    <recommendedName>
        <fullName evidence="4">Histone-lysine N-methyltransferase, H3 lysine-36 specific</fullName>
        <ecNumber evidence="3">2.1.1.359</ecNumber>
    </recommendedName>
    <alternativeName>
        <fullName evidence="13">SET domain-containing protein 2</fullName>
    </alternativeName>
</protein>
<evidence type="ECO:0000256" key="9">
    <source>
        <dbReference type="ARBA" id="ARBA00022691"/>
    </source>
</evidence>
<evidence type="ECO:0000313" key="20">
    <source>
        <dbReference type="Proteomes" id="UP001214415"/>
    </source>
</evidence>
<dbReference type="Pfam" id="PF17907">
    <property type="entry name" value="AWS"/>
    <property type="match status" value="1"/>
</dbReference>
<evidence type="ECO:0000259" key="17">
    <source>
        <dbReference type="PROSITE" id="PS50868"/>
    </source>
</evidence>
<evidence type="ECO:0000256" key="10">
    <source>
        <dbReference type="ARBA" id="ARBA00023015"/>
    </source>
</evidence>
<evidence type="ECO:0000256" key="6">
    <source>
        <dbReference type="ARBA" id="ARBA00022491"/>
    </source>
</evidence>
<keyword evidence="5" id="KW-0158">Chromosome</keyword>
<feature type="region of interest" description="Disordered" evidence="15">
    <location>
        <begin position="492"/>
        <end position="591"/>
    </location>
</feature>
<dbReference type="Gene3D" id="1.10.1740.100">
    <property type="entry name" value="Set2, Rpb1 interacting domain"/>
    <property type="match status" value="1"/>
</dbReference>
<evidence type="ECO:0000256" key="1">
    <source>
        <dbReference type="ARBA" id="ARBA00004123"/>
    </source>
</evidence>
<evidence type="ECO:0000259" key="18">
    <source>
        <dbReference type="PROSITE" id="PS51215"/>
    </source>
</evidence>
<keyword evidence="11" id="KW-0804">Transcription</keyword>
<proteinExistence type="predicted"/>
<evidence type="ECO:0000256" key="7">
    <source>
        <dbReference type="ARBA" id="ARBA00022603"/>
    </source>
</evidence>
<keyword evidence="9" id="KW-0949">S-adenosyl-L-methionine</keyword>
<dbReference type="EMBL" id="CP119903">
    <property type="protein sequence ID" value="WFD23501.1"/>
    <property type="molecule type" value="Genomic_DNA"/>
</dbReference>
<feature type="compositionally biased region" description="Basic and acidic residues" evidence="15">
    <location>
        <begin position="536"/>
        <end position="566"/>
    </location>
</feature>
<organism evidence="19 20">
    <name type="scientific">Malassezia equina</name>
    <dbReference type="NCBI Taxonomy" id="1381935"/>
    <lineage>
        <taxon>Eukaryota</taxon>
        <taxon>Fungi</taxon>
        <taxon>Dikarya</taxon>
        <taxon>Basidiomycota</taxon>
        <taxon>Ustilaginomycotina</taxon>
        <taxon>Malasseziomycetes</taxon>
        <taxon>Malasseziales</taxon>
        <taxon>Malasseziaceae</taxon>
        <taxon>Malassezia</taxon>
    </lineage>
</organism>
<evidence type="ECO:0000256" key="14">
    <source>
        <dbReference type="ARBA" id="ARBA00047545"/>
    </source>
</evidence>
<keyword evidence="20" id="KW-1185">Reference proteome</keyword>
<dbReference type="InterPro" id="IPR003616">
    <property type="entry name" value="Post-SET_dom"/>
</dbReference>
<evidence type="ECO:0000256" key="5">
    <source>
        <dbReference type="ARBA" id="ARBA00022454"/>
    </source>
</evidence>
<keyword evidence="8 19" id="KW-0808">Transferase</keyword>
<feature type="compositionally biased region" description="Polar residues" evidence="15">
    <location>
        <begin position="690"/>
        <end position="713"/>
    </location>
</feature>
<dbReference type="Gene3D" id="2.170.270.10">
    <property type="entry name" value="SET domain"/>
    <property type="match status" value="1"/>
</dbReference>
<dbReference type="PANTHER" id="PTHR22884">
    <property type="entry name" value="SET DOMAIN PROTEINS"/>
    <property type="match status" value="1"/>
</dbReference>
<dbReference type="GO" id="GO:0032259">
    <property type="term" value="P:methylation"/>
    <property type="evidence" value="ECO:0007669"/>
    <property type="project" value="UniProtKB-KW"/>
</dbReference>
<dbReference type="InterPro" id="IPR013257">
    <property type="entry name" value="SRI"/>
</dbReference>
<dbReference type="Pfam" id="PF08236">
    <property type="entry name" value="SRI"/>
    <property type="match status" value="1"/>
</dbReference>
<evidence type="ECO:0000313" key="19">
    <source>
        <dbReference type="EMBL" id="WFD23501.1"/>
    </source>
</evidence>
<feature type="domain" description="AWS" evidence="18">
    <location>
        <begin position="74"/>
        <end position="126"/>
    </location>
</feature>
<dbReference type="PROSITE" id="PS50868">
    <property type="entry name" value="POST_SET"/>
    <property type="match status" value="1"/>
</dbReference>
<dbReference type="InterPro" id="IPR001214">
    <property type="entry name" value="SET_dom"/>
</dbReference>
<sequence>MGDLKQEACDATPRGSATPDEARSVSPPKRHGRMPKTPQLVLDLPKAEAAALATFEEMPDCVYQTSRMGRTRGQDDPMCECSPDHGPSMACTDESGCINRLTQVECLPDVCRCGAECANQRFQQHKYAAVDIIQTPMKGFGLRAQAPLAKDDFVYEYIGEVINHDTFLRRMTQYKNEHIEHFYFMMLQRDEYIDATKRGGRSRFINHSCNPNCYVSKWHVGRHVRMGIFAKRAILAGEELTFNYNVDRYGNDPQPCYCGEPNCVGTLGGRTQTDVVTMDDRFIAALDIAEQVATLRASLPRGKRHKILDEDFHPTLHAIESTDDCARVMTAVRDATTNRKMVHMLLTRIQMTSDVPVLKTLVKLHGFVVLAGVLDEWKDDSELVHLVLTCLAQWPLLARDKVVDSGVEEQVRLMTEQKAGPHQALAQSLLHRWAELPSTFRIARRGSDVASKEDIDFMALRRAAASAMESTPNTEPTQSDELRRSLLAYREKDSALPAPAPEPRSRPGNDKTQPVKPRPSLSVEDIIRQANADMEAQQRAREEAEAAQRAEEARAEEARQAREAQRAAHRASKKHASHADDTRAEKRAKTAPVDMGALERHLSKLVSALVVKQLSKVRDELDRDRFKKYAKDLTNVLCDKEMRNPKAWPPRLANGEVGLEELSDEKRKKMKMFAHEYIKKLVRHRRSAGSGDTSRDTSLLLDTSVEQPSESPP</sequence>
<feature type="domain" description="Post-SET" evidence="17">
    <location>
        <begin position="252"/>
        <end position="268"/>
    </location>
</feature>